<keyword evidence="4 8" id="KW-1003">Cell membrane</keyword>
<evidence type="ECO:0000256" key="8">
    <source>
        <dbReference type="RuleBase" id="RU363041"/>
    </source>
</evidence>
<comment type="caution">
    <text evidence="9">The sequence shown here is derived from an EMBL/GenBank/DDBJ whole genome shotgun (WGS) entry which is preliminary data.</text>
</comment>
<feature type="transmembrane region" description="Helical" evidence="8">
    <location>
        <begin position="70"/>
        <end position="91"/>
    </location>
</feature>
<evidence type="ECO:0000256" key="1">
    <source>
        <dbReference type="ARBA" id="ARBA00004651"/>
    </source>
</evidence>
<evidence type="ECO:0000256" key="4">
    <source>
        <dbReference type="ARBA" id="ARBA00022475"/>
    </source>
</evidence>
<evidence type="ECO:0000256" key="7">
    <source>
        <dbReference type="ARBA" id="ARBA00023136"/>
    </source>
</evidence>
<evidence type="ECO:0000313" key="10">
    <source>
        <dbReference type="Proteomes" id="UP000290218"/>
    </source>
</evidence>
<dbReference type="InterPro" id="IPR052017">
    <property type="entry name" value="TSUP"/>
</dbReference>
<feature type="transmembrane region" description="Helical" evidence="8">
    <location>
        <begin position="6"/>
        <end position="33"/>
    </location>
</feature>
<keyword evidence="7 8" id="KW-0472">Membrane</keyword>
<keyword evidence="5 8" id="KW-0812">Transmembrane</keyword>
<evidence type="ECO:0000313" key="9">
    <source>
        <dbReference type="EMBL" id="RXK56047.1"/>
    </source>
</evidence>
<feature type="transmembrane region" description="Helical" evidence="8">
    <location>
        <begin position="167"/>
        <end position="185"/>
    </location>
</feature>
<comment type="subcellular location">
    <subcellularLocation>
        <location evidence="1 8">Cell membrane</location>
        <topology evidence="1 8">Multi-pass membrane protein</topology>
    </subcellularLocation>
</comment>
<protein>
    <recommendedName>
        <fullName evidence="8">Probable membrane transporter protein</fullName>
    </recommendedName>
</protein>
<dbReference type="OrthoDB" id="9801058at2"/>
<organism evidence="9 10">
    <name type="scientific">Oleiharenicola lentus</name>
    <dbReference type="NCBI Taxonomy" id="2508720"/>
    <lineage>
        <taxon>Bacteria</taxon>
        <taxon>Pseudomonadati</taxon>
        <taxon>Verrucomicrobiota</taxon>
        <taxon>Opitutia</taxon>
        <taxon>Opitutales</taxon>
        <taxon>Opitutaceae</taxon>
        <taxon>Oleiharenicola</taxon>
    </lineage>
</organism>
<feature type="transmembrane region" description="Helical" evidence="8">
    <location>
        <begin position="136"/>
        <end position="160"/>
    </location>
</feature>
<dbReference type="PANTHER" id="PTHR30269:SF23">
    <property type="entry name" value="MEMBRANE TRANSPORTER PROTEIN YDHB-RELATED"/>
    <property type="match status" value="1"/>
</dbReference>
<dbReference type="EMBL" id="SDHX01000001">
    <property type="protein sequence ID" value="RXK56047.1"/>
    <property type="molecule type" value="Genomic_DNA"/>
</dbReference>
<dbReference type="RefSeq" id="WP_129047413.1">
    <property type="nucleotide sequence ID" value="NZ_SDHX01000001.1"/>
</dbReference>
<feature type="transmembrane region" description="Helical" evidence="8">
    <location>
        <begin position="227"/>
        <end position="245"/>
    </location>
</feature>
<sequence length="246" mass="26746">MHFDPWQWTLLAVAAVFFGFSKTGIPGISILSVGILANLIPAKQATGVVLPMLIFADVFAFFVYRKNLDWGRVGRLLPCAVGGVVLGWLALGRIDDRQTARLVGGILVLMLGLQLWRRWRNPDEAAAHAPAWFGPVMGLFAGFTTMIANAAGPVMTLYLLAMRLDKLGFLGTGAAFFLVINWIKVPFAVQLGIINASSLSLNLWLLPAVALGALLGRPVVERVNQRWFENLALGFAALAALKLVFF</sequence>
<evidence type="ECO:0000256" key="2">
    <source>
        <dbReference type="ARBA" id="ARBA00009142"/>
    </source>
</evidence>
<accession>A0A4Q1CAD0</accession>
<proteinExistence type="inferred from homology"/>
<keyword evidence="6 8" id="KW-1133">Transmembrane helix</keyword>
<feature type="transmembrane region" description="Helical" evidence="8">
    <location>
        <begin position="98"/>
        <end position="116"/>
    </location>
</feature>
<evidence type="ECO:0000256" key="6">
    <source>
        <dbReference type="ARBA" id="ARBA00022989"/>
    </source>
</evidence>
<evidence type="ECO:0000256" key="5">
    <source>
        <dbReference type="ARBA" id="ARBA00022692"/>
    </source>
</evidence>
<dbReference type="InterPro" id="IPR002781">
    <property type="entry name" value="TM_pro_TauE-like"/>
</dbReference>
<reference evidence="9 10" key="1">
    <citation type="submission" date="2019-01" db="EMBL/GenBank/DDBJ databases">
        <title>Lacunisphaera sp. strain TWA-58.</title>
        <authorList>
            <person name="Chen W.-M."/>
        </authorList>
    </citation>
    <scope>NUCLEOTIDE SEQUENCE [LARGE SCALE GENOMIC DNA]</scope>
    <source>
        <strain evidence="9 10">TWA-58</strain>
    </source>
</reference>
<feature type="transmembrane region" description="Helical" evidence="8">
    <location>
        <begin position="45"/>
        <end position="64"/>
    </location>
</feature>
<keyword evidence="10" id="KW-1185">Reference proteome</keyword>
<dbReference type="PANTHER" id="PTHR30269">
    <property type="entry name" value="TRANSMEMBRANE PROTEIN YFCA"/>
    <property type="match status" value="1"/>
</dbReference>
<name>A0A4Q1CAD0_9BACT</name>
<evidence type="ECO:0000256" key="3">
    <source>
        <dbReference type="ARBA" id="ARBA00022448"/>
    </source>
</evidence>
<dbReference type="Pfam" id="PF01925">
    <property type="entry name" value="TauE"/>
    <property type="match status" value="1"/>
</dbReference>
<comment type="similarity">
    <text evidence="2 8">Belongs to the 4-toluene sulfonate uptake permease (TSUP) (TC 2.A.102) family.</text>
</comment>
<dbReference type="GO" id="GO:0005886">
    <property type="term" value="C:plasma membrane"/>
    <property type="evidence" value="ECO:0007669"/>
    <property type="project" value="UniProtKB-SubCell"/>
</dbReference>
<dbReference type="Proteomes" id="UP000290218">
    <property type="component" value="Unassembled WGS sequence"/>
</dbReference>
<keyword evidence="3" id="KW-0813">Transport</keyword>
<feature type="transmembrane region" description="Helical" evidence="8">
    <location>
        <begin position="191"/>
        <end position="215"/>
    </location>
</feature>
<gene>
    <name evidence="9" type="ORF">ESB00_09255</name>
</gene>
<dbReference type="AlphaFoldDB" id="A0A4Q1CAD0"/>